<feature type="binding site" evidence="5">
    <location>
        <position position="149"/>
    </location>
    <ligand>
        <name>a divalent metal cation</name>
        <dbReference type="ChEBI" id="CHEBI:60240"/>
        <label>1</label>
    </ligand>
</feature>
<keyword evidence="10" id="KW-1185">Reference proteome</keyword>
<evidence type="ECO:0000256" key="7">
    <source>
        <dbReference type="SAM" id="Phobius"/>
    </source>
</evidence>
<comment type="caution">
    <text evidence="9">The sequence shown here is derived from an EMBL/GenBank/DDBJ whole genome shotgun (WGS) entry which is preliminary data.</text>
</comment>
<dbReference type="Pfam" id="PF04241">
    <property type="entry name" value="DUF423"/>
    <property type="match status" value="1"/>
</dbReference>
<feature type="binding site" evidence="5">
    <location>
        <position position="276"/>
    </location>
    <ligand>
        <name>a divalent metal cation</name>
        <dbReference type="ChEBI" id="CHEBI:60240"/>
        <label>1</label>
    </ligand>
</feature>
<dbReference type="GO" id="GO:0006508">
    <property type="term" value="P:proteolysis"/>
    <property type="evidence" value="ECO:0007669"/>
    <property type="project" value="UniProtKB-KW"/>
</dbReference>
<dbReference type="SUPFAM" id="SSF55920">
    <property type="entry name" value="Creatinase/aminopeptidase"/>
    <property type="match status" value="1"/>
</dbReference>
<comment type="catalytic activity">
    <reaction evidence="5 6">
        <text>Release of N-terminal amino acids, preferentially methionine, from peptides and arylamides.</text>
        <dbReference type="EC" id="3.4.11.18"/>
    </reaction>
</comment>
<feature type="binding site" evidence="5">
    <location>
        <position position="276"/>
    </location>
    <ligand>
        <name>a divalent metal cation</name>
        <dbReference type="ChEBI" id="CHEBI:60240"/>
        <label>2</label>
        <note>catalytic</note>
    </ligand>
</feature>
<name>A0AAD9IMZ2_PROWI</name>
<evidence type="ECO:0000313" key="10">
    <source>
        <dbReference type="Proteomes" id="UP001255856"/>
    </source>
</evidence>
<dbReference type="GO" id="GO:0004239">
    <property type="term" value="F:initiator methionyl aminopeptidase activity"/>
    <property type="evidence" value="ECO:0007669"/>
    <property type="project" value="UniProtKB-UniRule"/>
</dbReference>
<comment type="cofactor">
    <cofactor evidence="5">
        <name>Co(2+)</name>
        <dbReference type="ChEBI" id="CHEBI:48828"/>
    </cofactor>
    <cofactor evidence="5">
        <name>Zn(2+)</name>
        <dbReference type="ChEBI" id="CHEBI:29105"/>
    </cofactor>
    <cofactor evidence="5">
        <name>Mn(2+)</name>
        <dbReference type="ChEBI" id="CHEBI:29035"/>
    </cofactor>
    <cofactor evidence="5">
        <name>Fe(2+)</name>
        <dbReference type="ChEBI" id="CHEBI:29033"/>
    </cofactor>
    <text evidence="5">Binds 2 divalent metal cations per subunit. Has a high-affinity and a low affinity metal-binding site. The true nature of the physiological cofactor is under debate. The enzyme is active with cobalt, zinc, manganese or divalent iron ions. Most likely, methionine aminopeptidases function as mononuclear Fe(2+)-metalloproteases under physiological conditions, and the catalytically relevant metal-binding site has been assigned to the histidine-containing high-affinity site.</text>
</comment>
<feature type="transmembrane region" description="Helical" evidence="7">
    <location>
        <begin position="377"/>
        <end position="398"/>
    </location>
</feature>
<dbReference type="Pfam" id="PF00557">
    <property type="entry name" value="Peptidase_M24"/>
    <property type="match status" value="1"/>
</dbReference>
<dbReference type="InterPro" id="IPR000994">
    <property type="entry name" value="Pept_M24"/>
</dbReference>
<organism evidence="9 10">
    <name type="scientific">Prototheca wickerhamii</name>
    <dbReference type="NCBI Taxonomy" id="3111"/>
    <lineage>
        <taxon>Eukaryota</taxon>
        <taxon>Viridiplantae</taxon>
        <taxon>Chlorophyta</taxon>
        <taxon>core chlorophytes</taxon>
        <taxon>Trebouxiophyceae</taxon>
        <taxon>Chlorellales</taxon>
        <taxon>Chlorellaceae</taxon>
        <taxon>Prototheca</taxon>
    </lineage>
</organism>
<dbReference type="GO" id="GO:0046872">
    <property type="term" value="F:metal ion binding"/>
    <property type="evidence" value="ECO:0007669"/>
    <property type="project" value="UniProtKB-UniRule"/>
</dbReference>
<reference evidence="9" key="1">
    <citation type="submission" date="2021-01" db="EMBL/GenBank/DDBJ databases">
        <authorList>
            <person name="Eckstrom K.M.E."/>
        </authorList>
    </citation>
    <scope>NUCLEOTIDE SEQUENCE</scope>
    <source>
        <strain evidence="9">UVCC 0001</strain>
    </source>
</reference>
<dbReference type="InterPro" id="IPR006696">
    <property type="entry name" value="DUF423"/>
</dbReference>
<dbReference type="NCBIfam" id="TIGR00500">
    <property type="entry name" value="met_pdase_I"/>
    <property type="match status" value="1"/>
</dbReference>
<dbReference type="PRINTS" id="PR00599">
    <property type="entry name" value="MAPEPTIDASE"/>
</dbReference>
<feature type="binding site" evidence="5">
    <location>
        <position position="149"/>
    </location>
    <ligand>
        <name>a divalent metal cation</name>
        <dbReference type="ChEBI" id="CHEBI:60240"/>
        <label>2</label>
        <note>catalytic</note>
    </ligand>
</feature>
<evidence type="ECO:0000256" key="1">
    <source>
        <dbReference type="ARBA" id="ARBA00022438"/>
    </source>
</evidence>
<dbReference type="CDD" id="cd01086">
    <property type="entry name" value="MetAP1"/>
    <property type="match status" value="1"/>
</dbReference>
<comment type="similarity">
    <text evidence="5">Belongs to the peptidase M24A family. Methionine aminopeptidase type 1 subfamily.</text>
</comment>
<evidence type="ECO:0000256" key="5">
    <source>
        <dbReference type="HAMAP-Rule" id="MF_03174"/>
    </source>
</evidence>
<dbReference type="HAMAP" id="MF_01974">
    <property type="entry name" value="MetAP_1"/>
    <property type="match status" value="1"/>
</dbReference>
<keyword evidence="7" id="KW-0472">Membrane</keyword>
<dbReference type="AlphaFoldDB" id="A0AAD9IMZ2"/>
<accession>A0AAD9IMZ2</accession>
<keyword evidence="4 5" id="KW-0378">Hydrolase</keyword>
<keyword evidence="1 5" id="KW-0031">Aminopeptidase</keyword>
<dbReference type="Proteomes" id="UP001255856">
    <property type="component" value="Unassembled WGS sequence"/>
</dbReference>
<gene>
    <name evidence="9" type="ORF">QBZ16_002647</name>
</gene>
<feature type="transmembrane region" description="Helical" evidence="7">
    <location>
        <begin position="350"/>
        <end position="371"/>
    </location>
</feature>
<evidence type="ECO:0000313" key="9">
    <source>
        <dbReference type="EMBL" id="KAK2078957.1"/>
    </source>
</evidence>
<feature type="binding site" evidence="5">
    <location>
        <position position="219"/>
    </location>
    <ligand>
        <name>substrate</name>
    </ligand>
</feature>
<keyword evidence="7" id="KW-1133">Transmembrane helix</keyword>
<dbReference type="PANTHER" id="PTHR43330">
    <property type="entry name" value="METHIONINE AMINOPEPTIDASE"/>
    <property type="match status" value="1"/>
</dbReference>
<dbReference type="GO" id="GO:0005829">
    <property type="term" value="C:cytosol"/>
    <property type="evidence" value="ECO:0007669"/>
    <property type="project" value="TreeGrafter"/>
</dbReference>
<dbReference type="InterPro" id="IPR036005">
    <property type="entry name" value="Creatinase/aminopeptidase-like"/>
</dbReference>
<evidence type="ECO:0000256" key="4">
    <source>
        <dbReference type="ARBA" id="ARBA00022801"/>
    </source>
</evidence>
<dbReference type="GO" id="GO:0070006">
    <property type="term" value="F:metalloaminopeptidase activity"/>
    <property type="evidence" value="ECO:0007669"/>
    <property type="project" value="UniProtKB-UniRule"/>
</dbReference>
<protein>
    <recommendedName>
        <fullName evidence="6">Methionine aminopeptidase</fullName>
        <ecNumber evidence="6">3.4.11.18</ecNumber>
    </recommendedName>
</protein>
<proteinExistence type="inferred from homology"/>
<dbReference type="InterPro" id="IPR001714">
    <property type="entry name" value="Pept_M24_MAP"/>
</dbReference>
<dbReference type="EMBL" id="JASFZW010000003">
    <property type="protein sequence ID" value="KAK2078957.1"/>
    <property type="molecule type" value="Genomic_DNA"/>
</dbReference>
<evidence type="ECO:0000256" key="6">
    <source>
        <dbReference type="RuleBase" id="RU003653"/>
    </source>
</evidence>
<evidence type="ECO:0000259" key="8">
    <source>
        <dbReference type="Pfam" id="PF00557"/>
    </source>
</evidence>
<feature type="binding site" evidence="5">
    <location>
        <position position="245"/>
    </location>
    <ligand>
        <name>a divalent metal cation</name>
        <dbReference type="ChEBI" id="CHEBI:60240"/>
        <label>2</label>
        <note>catalytic</note>
    </ligand>
</feature>
<comment type="function">
    <text evidence="6">Cotranslationally removes the N-terminal methionine from nascent proteins. The N-terminal methionine is often cleaved when the second residue in the primary sequence is small and uncharged (Met-Ala-, Cys, Gly, Pro, Ser, Thr, or Val).</text>
</comment>
<feature type="domain" description="Peptidase M24" evidence="8">
    <location>
        <begin position="55"/>
        <end position="283"/>
    </location>
</feature>
<dbReference type="PANTHER" id="PTHR43330:SF7">
    <property type="entry name" value="METHIONINE AMINOPEPTIDASE 1"/>
    <property type="match status" value="1"/>
</dbReference>
<feature type="binding site" evidence="5">
    <location>
        <position position="138"/>
    </location>
    <ligand>
        <name>a divalent metal cation</name>
        <dbReference type="ChEBI" id="CHEBI:60240"/>
        <label>1</label>
    </ligand>
</feature>
<evidence type="ECO:0000256" key="3">
    <source>
        <dbReference type="ARBA" id="ARBA00022723"/>
    </source>
</evidence>
<sequence>MGRSLTMPEFKYTGDLRPERIGPTRPIPDHIPKPDWYFTGVAREERFPRFGKAVEEIRESCRLGRRVLDLAHAAVAPGVTTDELDRIVHEATVAAGAYPSPYNYFNFPKSVCTSVNEVICHGIPDRRPLRAGDIVNVDVSVFLNGWHADLNETFLVGEVDEAGRRLVRVTHECLMKAIAICRPGTRYREVGDVITRHAHANGFSVVRAYCGHGTGDLFHCAPNVPHYAHNKAKGVMKEGEVFTIEPMICEGSYRDRTWPDGWTATTEDGKRSAQFEHQLIITKDGAMLSNAWHVVAGVGGATAVAAGAYGSHGLTHLQPIYRTMYDTANKYHLYHGGFLMALAPFARRPNWVGGLALAGTVLFSGSVYTVALKEDRAYGKAAPFGGVLLMAAWLALAIS</sequence>
<keyword evidence="3 5" id="KW-0479">Metal-binding</keyword>
<dbReference type="EC" id="3.4.11.18" evidence="6"/>
<feature type="binding site" evidence="5">
    <location>
        <position position="121"/>
    </location>
    <ligand>
        <name>substrate</name>
    </ligand>
</feature>
<dbReference type="InterPro" id="IPR002467">
    <property type="entry name" value="Pept_M24A_MAP1"/>
</dbReference>
<dbReference type="Gene3D" id="3.90.230.10">
    <property type="entry name" value="Creatinase/methionine aminopeptidase superfamily"/>
    <property type="match status" value="1"/>
</dbReference>
<evidence type="ECO:0000256" key="2">
    <source>
        <dbReference type="ARBA" id="ARBA00022670"/>
    </source>
</evidence>
<feature type="binding site" evidence="5">
    <location>
        <position position="212"/>
    </location>
    <ligand>
        <name>a divalent metal cation</name>
        <dbReference type="ChEBI" id="CHEBI:60240"/>
        <label>2</label>
        <note>catalytic</note>
    </ligand>
</feature>
<keyword evidence="7" id="KW-0812">Transmembrane</keyword>
<keyword evidence="2 5" id="KW-0645">Protease</keyword>